<keyword evidence="3" id="KW-1185">Reference proteome</keyword>
<dbReference type="PANTHER" id="PTHR47441">
    <property type="match status" value="1"/>
</dbReference>
<dbReference type="SUPFAM" id="SSF53335">
    <property type="entry name" value="S-adenosyl-L-methionine-dependent methyltransferases"/>
    <property type="match status" value="1"/>
</dbReference>
<feature type="compositionally biased region" description="Pro residues" evidence="1">
    <location>
        <begin position="69"/>
        <end position="81"/>
    </location>
</feature>
<name>A0AAQ3UH30_PASNO</name>
<feature type="compositionally biased region" description="Low complexity" evidence="1">
    <location>
        <begin position="51"/>
        <end position="68"/>
    </location>
</feature>
<feature type="region of interest" description="Disordered" evidence="1">
    <location>
        <begin position="32"/>
        <end position="81"/>
    </location>
</feature>
<reference evidence="2 3" key="1">
    <citation type="submission" date="2024-02" db="EMBL/GenBank/DDBJ databases">
        <title>High-quality chromosome-scale genome assembly of Pensacola bahiagrass (Paspalum notatum Flugge var. saurae).</title>
        <authorList>
            <person name="Vega J.M."/>
            <person name="Podio M."/>
            <person name="Orjuela J."/>
            <person name="Siena L.A."/>
            <person name="Pessino S.C."/>
            <person name="Combes M.C."/>
            <person name="Mariac C."/>
            <person name="Albertini E."/>
            <person name="Pupilli F."/>
            <person name="Ortiz J.P.A."/>
            <person name="Leblanc O."/>
        </authorList>
    </citation>
    <scope>NUCLEOTIDE SEQUENCE [LARGE SCALE GENOMIC DNA]</scope>
    <source>
        <strain evidence="2">R1</strain>
        <tissue evidence="2">Leaf</tissue>
    </source>
</reference>
<dbReference type="InterPro" id="IPR052663">
    <property type="entry name" value="RF_glutamine_MTase_cyano"/>
</dbReference>
<dbReference type="CDD" id="cd02440">
    <property type="entry name" value="AdoMet_MTases"/>
    <property type="match status" value="1"/>
</dbReference>
<evidence type="ECO:0008006" key="4">
    <source>
        <dbReference type="Google" id="ProtNLM"/>
    </source>
</evidence>
<evidence type="ECO:0000256" key="1">
    <source>
        <dbReference type="SAM" id="MobiDB-lite"/>
    </source>
</evidence>
<dbReference type="Gene3D" id="3.40.50.150">
    <property type="entry name" value="Vaccinia Virus protein VP39"/>
    <property type="match status" value="1"/>
</dbReference>
<gene>
    <name evidence="2" type="ORF">U9M48_037435</name>
</gene>
<proteinExistence type="predicted"/>
<dbReference type="Pfam" id="PF06325">
    <property type="entry name" value="PrmA"/>
    <property type="match status" value="1"/>
</dbReference>
<dbReference type="AlphaFoldDB" id="A0AAQ3UH30"/>
<evidence type="ECO:0000313" key="2">
    <source>
        <dbReference type="EMBL" id="WVZ91238.1"/>
    </source>
</evidence>
<accession>A0AAQ3UH30</accession>
<sequence length="217" mass="23450">MPLLAFSSNAFLRPNPRAPYLRRLLLPKPLASASALTRPTPQGKPTPPGVPTRTRTPPRSSCARRPTGSRPPPTPPSAFVPPSAPHLYRHLRWLLADAADDSDPALLRAPLDDLEALVSMVKRVKGFADGWWADLGTGSGAIAVAVARELGAEGRVLATDVSEVALEVARLNVQRYGVQETGMELKLHTCVLPNSYLTREGDASSLSCPRVRQRSRI</sequence>
<dbReference type="InterPro" id="IPR029063">
    <property type="entry name" value="SAM-dependent_MTases_sf"/>
</dbReference>
<organism evidence="2 3">
    <name type="scientific">Paspalum notatum var. saurae</name>
    <dbReference type="NCBI Taxonomy" id="547442"/>
    <lineage>
        <taxon>Eukaryota</taxon>
        <taxon>Viridiplantae</taxon>
        <taxon>Streptophyta</taxon>
        <taxon>Embryophyta</taxon>
        <taxon>Tracheophyta</taxon>
        <taxon>Spermatophyta</taxon>
        <taxon>Magnoliopsida</taxon>
        <taxon>Liliopsida</taxon>
        <taxon>Poales</taxon>
        <taxon>Poaceae</taxon>
        <taxon>PACMAD clade</taxon>
        <taxon>Panicoideae</taxon>
        <taxon>Andropogonodae</taxon>
        <taxon>Paspaleae</taxon>
        <taxon>Paspalinae</taxon>
        <taxon>Paspalum</taxon>
    </lineage>
</organism>
<protein>
    <recommendedName>
        <fullName evidence="4">Methyltransferase small domain-containing protein</fullName>
    </recommendedName>
</protein>
<evidence type="ECO:0000313" key="3">
    <source>
        <dbReference type="Proteomes" id="UP001341281"/>
    </source>
</evidence>
<dbReference type="EMBL" id="CP144752">
    <property type="protein sequence ID" value="WVZ91238.1"/>
    <property type="molecule type" value="Genomic_DNA"/>
</dbReference>
<dbReference type="Proteomes" id="UP001341281">
    <property type="component" value="Chromosome 08"/>
</dbReference>
<dbReference type="PANTHER" id="PTHR47441:SF3">
    <property type="entry name" value="RELEASE FACTOR GLUTAMINE METHYLTRANSFERASE"/>
    <property type="match status" value="1"/>
</dbReference>